<evidence type="ECO:0000256" key="1">
    <source>
        <dbReference type="SAM" id="MobiDB-lite"/>
    </source>
</evidence>
<evidence type="ECO:0000313" key="3">
    <source>
        <dbReference type="Proteomes" id="UP001152320"/>
    </source>
</evidence>
<evidence type="ECO:0000313" key="2">
    <source>
        <dbReference type="EMBL" id="KAJ8030350.1"/>
    </source>
</evidence>
<protein>
    <submittedName>
        <fullName evidence="2">Uncharacterized protein</fullName>
    </submittedName>
</protein>
<feature type="compositionally biased region" description="Polar residues" evidence="1">
    <location>
        <begin position="70"/>
        <end position="80"/>
    </location>
</feature>
<gene>
    <name evidence="2" type="ORF">HOLleu_26744</name>
</gene>
<reference evidence="2" key="1">
    <citation type="submission" date="2021-10" db="EMBL/GenBank/DDBJ databases">
        <title>Tropical sea cucumber genome reveals ecological adaptation and Cuvierian tubules defense mechanism.</title>
        <authorList>
            <person name="Chen T."/>
        </authorList>
    </citation>
    <scope>NUCLEOTIDE SEQUENCE</scope>
    <source>
        <strain evidence="2">Nanhai2018</strain>
        <tissue evidence="2">Muscle</tissue>
    </source>
</reference>
<sequence length="80" mass="8935">MAGRGRPKGSVGQKKKRDDATAVLTSSGRQPVLSSILTRTANAEEDSDLEQNFVKNINNNTDKLRKRRSSPYNRTLTKPY</sequence>
<name>A0A9Q1BPR7_HOLLE</name>
<proteinExistence type="predicted"/>
<feature type="region of interest" description="Disordered" evidence="1">
    <location>
        <begin position="42"/>
        <end position="80"/>
    </location>
</feature>
<comment type="caution">
    <text evidence="2">The sequence shown here is derived from an EMBL/GenBank/DDBJ whole genome shotgun (WGS) entry which is preliminary data.</text>
</comment>
<keyword evidence="3" id="KW-1185">Reference proteome</keyword>
<dbReference type="AlphaFoldDB" id="A0A9Q1BPR7"/>
<organism evidence="2 3">
    <name type="scientific">Holothuria leucospilota</name>
    <name type="common">Black long sea cucumber</name>
    <name type="synonym">Mertensiothuria leucospilota</name>
    <dbReference type="NCBI Taxonomy" id="206669"/>
    <lineage>
        <taxon>Eukaryota</taxon>
        <taxon>Metazoa</taxon>
        <taxon>Echinodermata</taxon>
        <taxon>Eleutherozoa</taxon>
        <taxon>Echinozoa</taxon>
        <taxon>Holothuroidea</taxon>
        <taxon>Aspidochirotacea</taxon>
        <taxon>Aspidochirotida</taxon>
        <taxon>Holothuriidae</taxon>
        <taxon>Holothuria</taxon>
    </lineage>
</organism>
<accession>A0A9Q1BPR7</accession>
<dbReference type="Proteomes" id="UP001152320">
    <property type="component" value="Chromosome 13"/>
</dbReference>
<feature type="region of interest" description="Disordered" evidence="1">
    <location>
        <begin position="1"/>
        <end position="30"/>
    </location>
</feature>
<dbReference type="EMBL" id="JAIZAY010000013">
    <property type="protein sequence ID" value="KAJ8030350.1"/>
    <property type="molecule type" value="Genomic_DNA"/>
</dbReference>